<name>A0A451AHM3_9GAMM</name>
<proteinExistence type="predicted"/>
<dbReference type="AlphaFoldDB" id="A0A451AHM3"/>
<reference evidence="2" key="1">
    <citation type="submission" date="2019-02" db="EMBL/GenBank/DDBJ databases">
        <authorList>
            <person name="Gruber-Vodicka R. H."/>
            <person name="Seah K. B. B."/>
        </authorList>
    </citation>
    <scope>NUCLEOTIDE SEQUENCE</scope>
    <source>
        <strain evidence="3">BECK_BY19</strain>
        <strain evidence="2">BECK_BY8</strain>
    </source>
</reference>
<protein>
    <submittedName>
        <fullName evidence="2">Uncharacterized protein</fullName>
    </submittedName>
</protein>
<sequence>MYRKKNGFHQDIARAVLLGRCQTPITEEKLARFTETPWVRAGIDQMLAQGFLGIWKHWDREEGTATREPTEPVEKTTSKVGESDKGESGKDGDPVSNSHVAGKSLDSSLPKKVVDDPAPLPEEKGHVEAGSASSKEHDRPEAIPVPDGSHPAGQEDDGGKVAPPGPPVEPQNQKPPPTDGKPPSVNLAKEPAKPMARPQARFRLANATVGRDYADELGIECLQDISVTRITGLSDLGLEYDQEKAMIKGRPTKSGEFPLSAQYRLRVDPGSGTWSQDFIFIVNSDPRSLWKDIASQPSFPKIGRCASGEIRSSTLDVGRRQPARTFPCACRWVSG</sequence>
<feature type="compositionally biased region" description="Basic and acidic residues" evidence="1">
    <location>
        <begin position="62"/>
        <end position="93"/>
    </location>
</feature>
<evidence type="ECO:0000313" key="3">
    <source>
        <dbReference type="EMBL" id="VFK71519.1"/>
    </source>
</evidence>
<feature type="compositionally biased region" description="Pro residues" evidence="1">
    <location>
        <begin position="163"/>
        <end position="180"/>
    </location>
</feature>
<evidence type="ECO:0000256" key="1">
    <source>
        <dbReference type="SAM" id="MobiDB-lite"/>
    </source>
</evidence>
<accession>A0A451AHM3</accession>
<feature type="region of interest" description="Disordered" evidence="1">
    <location>
        <begin position="62"/>
        <end position="199"/>
    </location>
</feature>
<dbReference type="EMBL" id="CAADGD010000070">
    <property type="protein sequence ID" value="VFK71519.1"/>
    <property type="molecule type" value="Genomic_DNA"/>
</dbReference>
<organism evidence="2">
    <name type="scientific">Candidatus Kentrum sp. UNK</name>
    <dbReference type="NCBI Taxonomy" id="2126344"/>
    <lineage>
        <taxon>Bacteria</taxon>
        <taxon>Pseudomonadati</taxon>
        <taxon>Pseudomonadota</taxon>
        <taxon>Gammaproteobacteria</taxon>
        <taxon>Candidatus Kentrum</taxon>
    </lineage>
</organism>
<gene>
    <name evidence="2" type="ORF">BECKUNK1418G_GA0071005_106513</name>
    <name evidence="3" type="ORF">BECKUNK1418H_GA0071006_107013</name>
</gene>
<dbReference type="EMBL" id="CAADFZ010000065">
    <property type="protein sequence ID" value="VFK65547.1"/>
    <property type="molecule type" value="Genomic_DNA"/>
</dbReference>
<evidence type="ECO:0000313" key="2">
    <source>
        <dbReference type="EMBL" id="VFK65547.1"/>
    </source>
</evidence>